<sequence>MSSLLKVTYNSKNLSLHGSKVSTIGYFSCLVVVVVVIVVVVVDVVCVVLLGFGTFVFGFLVVIMVVVNVVCVVCLGFVTFFVGFFVVEVDFDVELGLCVFFVFSVVRFVVFLPLDGFFFGDVVVLSKKLL</sequence>
<evidence type="ECO:0000256" key="1">
    <source>
        <dbReference type="SAM" id="Phobius"/>
    </source>
</evidence>
<keyword evidence="1" id="KW-1133">Transmembrane helix</keyword>
<feature type="transmembrane region" description="Helical" evidence="1">
    <location>
        <begin position="24"/>
        <end position="52"/>
    </location>
</feature>
<dbReference type="WBParaSite" id="SVE_0213600.1">
    <property type="protein sequence ID" value="SVE_0213600.1"/>
    <property type="gene ID" value="SVE_0213600"/>
</dbReference>
<protein>
    <submittedName>
        <fullName evidence="3">ABC transmembrane type-1 domain-containing protein</fullName>
    </submittedName>
</protein>
<keyword evidence="1" id="KW-0812">Transmembrane</keyword>
<accession>A0A0K0F024</accession>
<reference evidence="2" key="1">
    <citation type="submission" date="2014-07" db="EMBL/GenBank/DDBJ databases">
        <authorList>
            <person name="Martin A.A"/>
            <person name="De Silva N."/>
        </authorList>
    </citation>
    <scope>NUCLEOTIDE SEQUENCE</scope>
</reference>
<name>A0A0K0F024_STRVS</name>
<reference evidence="3" key="2">
    <citation type="submission" date="2015-08" db="UniProtKB">
        <authorList>
            <consortium name="WormBaseParasite"/>
        </authorList>
    </citation>
    <scope>IDENTIFICATION</scope>
</reference>
<evidence type="ECO:0000313" key="3">
    <source>
        <dbReference type="WBParaSite" id="SVE_0213600.1"/>
    </source>
</evidence>
<feature type="transmembrane region" description="Helical" evidence="1">
    <location>
        <begin position="99"/>
        <end position="125"/>
    </location>
</feature>
<evidence type="ECO:0000313" key="2">
    <source>
        <dbReference type="Proteomes" id="UP000035680"/>
    </source>
</evidence>
<dbReference type="Proteomes" id="UP000035680">
    <property type="component" value="Unassembled WGS sequence"/>
</dbReference>
<keyword evidence="2" id="KW-1185">Reference proteome</keyword>
<keyword evidence="1" id="KW-0472">Membrane</keyword>
<feature type="transmembrane region" description="Helical" evidence="1">
    <location>
        <begin position="59"/>
        <end position="87"/>
    </location>
</feature>
<organism evidence="2 3">
    <name type="scientific">Strongyloides venezuelensis</name>
    <name type="common">Threadworm</name>
    <dbReference type="NCBI Taxonomy" id="75913"/>
    <lineage>
        <taxon>Eukaryota</taxon>
        <taxon>Metazoa</taxon>
        <taxon>Ecdysozoa</taxon>
        <taxon>Nematoda</taxon>
        <taxon>Chromadorea</taxon>
        <taxon>Rhabditida</taxon>
        <taxon>Tylenchina</taxon>
        <taxon>Panagrolaimomorpha</taxon>
        <taxon>Strongyloidoidea</taxon>
        <taxon>Strongyloididae</taxon>
        <taxon>Strongyloides</taxon>
    </lineage>
</organism>
<dbReference type="AlphaFoldDB" id="A0A0K0F024"/>
<proteinExistence type="predicted"/>